<proteinExistence type="predicted"/>
<dbReference type="OrthoDB" id="6727911at2759"/>
<feature type="non-terminal residue" evidence="2">
    <location>
        <position position="75"/>
    </location>
</feature>
<evidence type="ECO:0000313" key="1">
    <source>
        <dbReference type="EMBL" id="VEN33846.1"/>
    </source>
</evidence>
<organism evidence="2 3">
    <name type="scientific">Callosobruchus maculatus</name>
    <name type="common">Southern cowpea weevil</name>
    <name type="synonym">Pulse bruchid</name>
    <dbReference type="NCBI Taxonomy" id="64391"/>
    <lineage>
        <taxon>Eukaryota</taxon>
        <taxon>Metazoa</taxon>
        <taxon>Ecdysozoa</taxon>
        <taxon>Arthropoda</taxon>
        <taxon>Hexapoda</taxon>
        <taxon>Insecta</taxon>
        <taxon>Pterygota</taxon>
        <taxon>Neoptera</taxon>
        <taxon>Endopterygota</taxon>
        <taxon>Coleoptera</taxon>
        <taxon>Polyphaga</taxon>
        <taxon>Cucujiformia</taxon>
        <taxon>Chrysomeloidea</taxon>
        <taxon>Chrysomelidae</taxon>
        <taxon>Bruchinae</taxon>
        <taxon>Bruchini</taxon>
        <taxon>Callosobruchus</taxon>
    </lineage>
</organism>
<name>A0A653BUL5_CALMS</name>
<reference evidence="2 3" key="1">
    <citation type="submission" date="2019-01" db="EMBL/GenBank/DDBJ databases">
        <authorList>
            <person name="Sayadi A."/>
        </authorList>
    </citation>
    <scope>NUCLEOTIDE SEQUENCE [LARGE SCALE GENOMIC DNA]</scope>
</reference>
<accession>A0A653BUL5</accession>
<dbReference type="EMBL" id="CAACVG010000253">
    <property type="protein sequence ID" value="VEN33846.1"/>
    <property type="molecule type" value="Genomic_DNA"/>
</dbReference>
<evidence type="ECO:0000313" key="3">
    <source>
        <dbReference type="Proteomes" id="UP000410492"/>
    </source>
</evidence>
<sequence length="75" mass="8562">MDILVKWSDGTENIVSSSQIQCVNKFDSLKKGAHIKMYWKPENKFYFGVVIAIEDDCFSSDSESNIPLGMLRKDL</sequence>
<dbReference type="EMBL" id="CAACVG010005335">
    <property type="protein sequence ID" value="VEN39170.1"/>
    <property type="molecule type" value="Genomic_DNA"/>
</dbReference>
<gene>
    <name evidence="1" type="ORF">CALMAC_LOCUS240</name>
    <name evidence="2" type="ORF">CALMAC_LOCUS3805</name>
</gene>
<evidence type="ECO:0000313" key="2">
    <source>
        <dbReference type="EMBL" id="VEN39170.1"/>
    </source>
</evidence>
<evidence type="ECO:0008006" key="4">
    <source>
        <dbReference type="Google" id="ProtNLM"/>
    </source>
</evidence>
<dbReference type="Proteomes" id="UP000410492">
    <property type="component" value="Unassembled WGS sequence"/>
</dbReference>
<protein>
    <recommendedName>
        <fullName evidence="4">Tudor domain-containing protein</fullName>
    </recommendedName>
</protein>
<keyword evidence="3" id="KW-1185">Reference proteome</keyword>
<dbReference type="AlphaFoldDB" id="A0A653BUL5"/>